<sequence length="436" mass="48894">MLEDEWVEIPAFYNMTSGIWDQIGLNALVNSPNAGSNYGRCDLLNPDRKHFGLSDLQYLNRSVVCGESLLGTQALFVGDSTIAQLFLSVVMLLNGTFGRNLKNTATIADLTASACDDRLRLNFVRNELLMWPLQQAHVAGISRCTRTVMNKQFAQRAVRDANIVVLGVGQHPSVYLEATSPERRHAAWAFFSQNLNNTLAHLIAHRRTQGFNSTSSVVLVGPSVPVPGCAHVQRPQRVAEALRLEAFAAGTAQYGPSWWHNARVNQLSTWLAASHGVSYLDVAARSIQRADTAMKSWPVIDRWRRRATVDDCMHYCLPGAVDTFSQMLFQTLERRRRETPTPWRGQDSGPAVDQSMEQRGRRQGARARAVLCASQSASRDCTRGRFFRMGAVWLKVRGAGCALEQRHPVQLRGERTTDLWWWPIELRKNASQKTCF</sequence>
<evidence type="ECO:0000259" key="3">
    <source>
        <dbReference type="Pfam" id="PF13839"/>
    </source>
</evidence>
<evidence type="ECO:0000256" key="1">
    <source>
        <dbReference type="ARBA" id="ARBA00007727"/>
    </source>
</evidence>
<feature type="region of interest" description="Disordered" evidence="2">
    <location>
        <begin position="336"/>
        <end position="360"/>
    </location>
</feature>
<reference evidence="4" key="1">
    <citation type="submission" date="2021-01" db="EMBL/GenBank/DDBJ databases">
        <authorList>
            <person name="Corre E."/>
            <person name="Pelletier E."/>
            <person name="Niang G."/>
            <person name="Scheremetjew M."/>
            <person name="Finn R."/>
            <person name="Kale V."/>
            <person name="Holt S."/>
            <person name="Cochrane G."/>
            <person name="Meng A."/>
            <person name="Brown T."/>
            <person name="Cohen L."/>
        </authorList>
    </citation>
    <scope>NUCLEOTIDE SEQUENCE</scope>
    <source>
        <strain evidence="4">CCMP645</strain>
    </source>
</reference>
<gene>
    <name evidence="4" type="ORF">PCAR00345_LOCUS35191</name>
</gene>
<name>A0A7S4FA89_CHRCT</name>
<evidence type="ECO:0000256" key="2">
    <source>
        <dbReference type="SAM" id="MobiDB-lite"/>
    </source>
</evidence>
<comment type="similarity">
    <text evidence="1">Belongs to the PC-esterase family. TBL subfamily.</text>
</comment>
<dbReference type="GO" id="GO:0016740">
    <property type="term" value="F:transferase activity"/>
    <property type="evidence" value="ECO:0007669"/>
    <property type="project" value="InterPro"/>
</dbReference>
<dbReference type="AlphaFoldDB" id="A0A7S4FA89"/>
<dbReference type="EMBL" id="HBIZ01054922">
    <property type="protein sequence ID" value="CAE0782489.1"/>
    <property type="molecule type" value="Transcribed_RNA"/>
</dbReference>
<feature type="domain" description="Trichome birefringence-like C-terminal" evidence="3">
    <location>
        <begin position="272"/>
        <end position="330"/>
    </location>
</feature>
<evidence type="ECO:0000313" key="4">
    <source>
        <dbReference type="EMBL" id="CAE0782489.1"/>
    </source>
</evidence>
<accession>A0A7S4FA89</accession>
<dbReference type="Pfam" id="PF13839">
    <property type="entry name" value="PC-Esterase"/>
    <property type="match status" value="1"/>
</dbReference>
<organism evidence="4">
    <name type="scientific">Chrysotila carterae</name>
    <name type="common">Marine alga</name>
    <name type="synonym">Syracosphaera carterae</name>
    <dbReference type="NCBI Taxonomy" id="13221"/>
    <lineage>
        <taxon>Eukaryota</taxon>
        <taxon>Haptista</taxon>
        <taxon>Haptophyta</taxon>
        <taxon>Prymnesiophyceae</taxon>
        <taxon>Isochrysidales</taxon>
        <taxon>Isochrysidaceae</taxon>
        <taxon>Chrysotila</taxon>
    </lineage>
</organism>
<proteinExistence type="inferred from homology"/>
<dbReference type="InterPro" id="IPR026057">
    <property type="entry name" value="TBL_C"/>
</dbReference>
<protein>
    <recommendedName>
        <fullName evidence="3">Trichome birefringence-like C-terminal domain-containing protein</fullName>
    </recommendedName>
</protein>